<proteinExistence type="predicted"/>
<dbReference type="AlphaFoldDB" id="A0A1R4IA69"/>
<reference evidence="1 2" key="1">
    <citation type="submission" date="2017-02" db="EMBL/GenBank/DDBJ databases">
        <authorList>
            <person name="Peterson S.W."/>
        </authorList>
    </citation>
    <scope>NUCLEOTIDE SEQUENCE [LARGE SCALE GENOMIC DNA]</scope>
    <source>
        <strain evidence="1 2">42ea</strain>
    </source>
</reference>
<sequence length="125" mass="15361">MMELNIALEFKKLVEHWGMEIEFNDLLKREFWHPVYLELANIAHPDCPMTEEEKVEWIKTICEEENIKHYVIQQDRKESNPFRYVLHQRIQKGKYLMAIQLMEKRKETTQQYGKVLNKIKHFFKH</sequence>
<dbReference type="RefSeq" id="WP_087056840.1">
    <property type="nucleotide sequence ID" value="NZ_FUKW01000002.1"/>
</dbReference>
<accession>A0A1R4IA69</accession>
<gene>
    <name evidence="1" type="ORF">FM115_00080</name>
</gene>
<evidence type="ECO:0000313" key="2">
    <source>
        <dbReference type="Proteomes" id="UP000195611"/>
    </source>
</evidence>
<dbReference type="Proteomes" id="UP000195611">
    <property type="component" value="Unassembled WGS sequence"/>
</dbReference>
<name>A0A1R4IA69_9LACT</name>
<organism evidence="1 2">
    <name type="scientific">Marinilactibacillus psychrotolerans 42ea</name>
    <dbReference type="NCBI Taxonomy" id="1255609"/>
    <lineage>
        <taxon>Bacteria</taxon>
        <taxon>Bacillati</taxon>
        <taxon>Bacillota</taxon>
        <taxon>Bacilli</taxon>
        <taxon>Lactobacillales</taxon>
        <taxon>Carnobacteriaceae</taxon>
        <taxon>Marinilactibacillus</taxon>
    </lineage>
</organism>
<dbReference type="EMBL" id="FUKW01000002">
    <property type="protein sequence ID" value="SJN16504.1"/>
    <property type="molecule type" value="Genomic_DNA"/>
</dbReference>
<protein>
    <submittedName>
        <fullName evidence="1">Uncharacterized protein</fullName>
    </submittedName>
</protein>
<evidence type="ECO:0000313" key="1">
    <source>
        <dbReference type="EMBL" id="SJN16504.1"/>
    </source>
</evidence>